<feature type="compositionally biased region" description="Polar residues" evidence="1">
    <location>
        <begin position="96"/>
        <end position="114"/>
    </location>
</feature>
<feature type="compositionally biased region" description="Basic and acidic residues" evidence="1">
    <location>
        <begin position="301"/>
        <end position="310"/>
    </location>
</feature>
<protein>
    <submittedName>
        <fullName evidence="2">Uncharacterized protein</fullName>
    </submittedName>
</protein>
<gene>
    <name evidence="2" type="ORF">UFOVP580_41</name>
</gene>
<name>A0A6J5PHX9_9CAUD</name>
<proteinExistence type="predicted"/>
<dbReference type="EMBL" id="LR796832">
    <property type="protein sequence ID" value="CAB4168785.1"/>
    <property type="molecule type" value="Genomic_DNA"/>
</dbReference>
<reference evidence="2" key="1">
    <citation type="submission" date="2020-04" db="EMBL/GenBank/DDBJ databases">
        <authorList>
            <person name="Chiriac C."/>
            <person name="Salcher M."/>
            <person name="Ghai R."/>
            <person name="Kavagutti S V."/>
        </authorList>
    </citation>
    <scope>NUCLEOTIDE SEQUENCE</scope>
</reference>
<evidence type="ECO:0000313" key="2">
    <source>
        <dbReference type="EMBL" id="CAB4168785.1"/>
    </source>
</evidence>
<feature type="region of interest" description="Disordered" evidence="1">
    <location>
        <begin position="90"/>
        <end position="126"/>
    </location>
</feature>
<feature type="compositionally biased region" description="Basic and acidic residues" evidence="1">
    <location>
        <begin position="280"/>
        <end position="293"/>
    </location>
</feature>
<organism evidence="2">
    <name type="scientific">uncultured Caudovirales phage</name>
    <dbReference type="NCBI Taxonomy" id="2100421"/>
    <lineage>
        <taxon>Viruses</taxon>
        <taxon>Duplodnaviria</taxon>
        <taxon>Heunggongvirae</taxon>
        <taxon>Uroviricota</taxon>
        <taxon>Caudoviricetes</taxon>
        <taxon>Peduoviridae</taxon>
        <taxon>Maltschvirus</taxon>
        <taxon>Maltschvirus maltsch</taxon>
    </lineage>
</organism>
<sequence>MKTPTTPYEALLMASAVKILHSDPRKDEGYMNALVTGVDITKQVWSNQGFDSQPVPTEDIFLGVSNMAKADKSRGILASAAAAISGALTGKAEDTGTPQANSTSVDEDGNTVTHNPLPVKEKSPQELKTEAAQAKIAEKAAKKAAADAKKAERLARIEALKAEGKNYTGSMLSLADRVKQGVYVKGTTGQLRSNDELAQALDAVTPTGVIQLAKHVLNLESNPYSHLNVGQQSMNLRNKMRGAITKKVLTIEAVKAAIVELDLDVSKEIAARVQAKADAKAKREADAAAKKAAAEAATAAKKAEPAEATA</sequence>
<feature type="region of interest" description="Disordered" evidence="1">
    <location>
        <begin position="280"/>
        <end position="310"/>
    </location>
</feature>
<accession>A0A6J5PHX9</accession>
<evidence type="ECO:0000256" key="1">
    <source>
        <dbReference type="SAM" id="MobiDB-lite"/>
    </source>
</evidence>